<feature type="transmembrane region" description="Helical" evidence="1">
    <location>
        <begin position="67"/>
        <end position="85"/>
    </location>
</feature>
<dbReference type="EMBL" id="JACZZA010000001">
    <property type="protein sequence ID" value="MBE1159533.1"/>
    <property type="molecule type" value="Genomic_DNA"/>
</dbReference>
<proteinExistence type="predicted"/>
<name>A0ABR9G662_9GAMM</name>
<evidence type="ECO:0000256" key="1">
    <source>
        <dbReference type="SAM" id="Phobius"/>
    </source>
</evidence>
<evidence type="ECO:0000313" key="3">
    <source>
        <dbReference type="Proteomes" id="UP000651010"/>
    </source>
</evidence>
<feature type="transmembrane region" description="Helical" evidence="1">
    <location>
        <begin position="35"/>
        <end position="55"/>
    </location>
</feature>
<comment type="caution">
    <text evidence="2">The sequence shown here is derived from an EMBL/GenBank/DDBJ whole genome shotgun (WGS) entry which is preliminary data.</text>
</comment>
<organism evidence="2 3">
    <name type="scientific">Dyella acidiphila</name>
    <dbReference type="NCBI Taxonomy" id="2775866"/>
    <lineage>
        <taxon>Bacteria</taxon>
        <taxon>Pseudomonadati</taxon>
        <taxon>Pseudomonadota</taxon>
        <taxon>Gammaproteobacteria</taxon>
        <taxon>Lysobacterales</taxon>
        <taxon>Rhodanobacteraceae</taxon>
        <taxon>Dyella</taxon>
    </lineage>
</organism>
<feature type="transmembrane region" description="Helical" evidence="1">
    <location>
        <begin position="91"/>
        <end position="116"/>
    </location>
</feature>
<dbReference type="Proteomes" id="UP000651010">
    <property type="component" value="Unassembled WGS sequence"/>
</dbReference>
<sequence length="132" mass="14397">MLRQQKLIGSALIVHAVYGVGWICESFERAASPALFVALNVLLAVLGLSAGIGYLKQADWARSLAQLFYFVQIPQLAIGFVAWSFTLGLQMVFSVGWIDFGQIGVNVVALAMLIWITRFRRQPVTPAVAGEA</sequence>
<gene>
    <name evidence="2" type="ORF">IGX34_03990</name>
</gene>
<keyword evidence="3" id="KW-1185">Reference proteome</keyword>
<dbReference type="RefSeq" id="WP_192554352.1">
    <property type="nucleotide sequence ID" value="NZ_JACZZA010000001.1"/>
</dbReference>
<protein>
    <submittedName>
        <fullName evidence="2">Uncharacterized protein</fullName>
    </submittedName>
</protein>
<accession>A0ABR9G662</accession>
<keyword evidence="1" id="KW-0812">Transmembrane</keyword>
<reference evidence="2 3" key="1">
    <citation type="submission" date="2020-09" db="EMBL/GenBank/DDBJ databases">
        <title>Dyella sp. 7MK23 isolated from forest soil.</title>
        <authorList>
            <person name="Fu J."/>
        </authorList>
    </citation>
    <scope>NUCLEOTIDE SEQUENCE [LARGE SCALE GENOMIC DNA]</scope>
    <source>
        <strain evidence="2 3">7MK23</strain>
    </source>
</reference>
<keyword evidence="1" id="KW-0472">Membrane</keyword>
<keyword evidence="1" id="KW-1133">Transmembrane helix</keyword>
<evidence type="ECO:0000313" key="2">
    <source>
        <dbReference type="EMBL" id="MBE1159533.1"/>
    </source>
</evidence>